<keyword evidence="1" id="KW-0812">Transmembrane</keyword>
<accession>A0AAD7F3F9</accession>
<dbReference type="EMBL" id="JARIHO010000002">
    <property type="protein sequence ID" value="KAJ7366829.1"/>
    <property type="molecule type" value="Genomic_DNA"/>
</dbReference>
<protein>
    <submittedName>
        <fullName evidence="3">Alpha/Beta hydrolase protein</fullName>
    </submittedName>
</protein>
<dbReference type="Pfam" id="PF01738">
    <property type="entry name" value="DLH"/>
    <property type="match status" value="1"/>
</dbReference>
<evidence type="ECO:0000256" key="1">
    <source>
        <dbReference type="SAM" id="Phobius"/>
    </source>
</evidence>
<dbReference type="AlphaFoldDB" id="A0AAD7F3F9"/>
<feature type="domain" description="Dienelactone hydrolase" evidence="2">
    <location>
        <begin position="25"/>
        <end position="264"/>
    </location>
</feature>
<dbReference type="SUPFAM" id="SSF53474">
    <property type="entry name" value="alpha/beta-Hydrolases"/>
    <property type="match status" value="1"/>
</dbReference>
<dbReference type="Gene3D" id="3.40.50.1820">
    <property type="entry name" value="alpha/beta hydrolase"/>
    <property type="match status" value="1"/>
</dbReference>
<keyword evidence="1" id="KW-1133">Transmembrane helix</keyword>
<keyword evidence="3" id="KW-0378">Hydrolase</keyword>
<dbReference type="InterPro" id="IPR002925">
    <property type="entry name" value="Dienelactn_hydro"/>
</dbReference>
<dbReference type="InterPro" id="IPR029058">
    <property type="entry name" value="AB_hydrolase_fold"/>
</dbReference>
<reference evidence="3" key="1">
    <citation type="submission" date="2023-03" db="EMBL/GenBank/DDBJ databases">
        <title>Massive genome expansion in bonnet fungi (Mycena s.s.) driven by repeated elements and novel gene families across ecological guilds.</title>
        <authorList>
            <consortium name="Lawrence Berkeley National Laboratory"/>
            <person name="Harder C.B."/>
            <person name="Miyauchi S."/>
            <person name="Viragh M."/>
            <person name="Kuo A."/>
            <person name="Thoen E."/>
            <person name="Andreopoulos B."/>
            <person name="Lu D."/>
            <person name="Skrede I."/>
            <person name="Drula E."/>
            <person name="Henrissat B."/>
            <person name="Morin E."/>
            <person name="Kohler A."/>
            <person name="Barry K."/>
            <person name="LaButti K."/>
            <person name="Morin E."/>
            <person name="Salamov A."/>
            <person name="Lipzen A."/>
            <person name="Mereny Z."/>
            <person name="Hegedus B."/>
            <person name="Baldrian P."/>
            <person name="Stursova M."/>
            <person name="Weitz H."/>
            <person name="Taylor A."/>
            <person name="Grigoriev I.V."/>
            <person name="Nagy L.G."/>
            <person name="Martin F."/>
            <person name="Kauserud H."/>
        </authorList>
    </citation>
    <scope>NUCLEOTIDE SEQUENCE</scope>
    <source>
        <strain evidence="3">CBHHK002</strain>
    </source>
</reference>
<organism evidence="3 4">
    <name type="scientific">Mycena albidolilacea</name>
    <dbReference type="NCBI Taxonomy" id="1033008"/>
    <lineage>
        <taxon>Eukaryota</taxon>
        <taxon>Fungi</taxon>
        <taxon>Dikarya</taxon>
        <taxon>Basidiomycota</taxon>
        <taxon>Agaricomycotina</taxon>
        <taxon>Agaricomycetes</taxon>
        <taxon>Agaricomycetidae</taxon>
        <taxon>Agaricales</taxon>
        <taxon>Marasmiineae</taxon>
        <taxon>Mycenaceae</taxon>
        <taxon>Mycena</taxon>
    </lineage>
</organism>
<comment type="caution">
    <text evidence="3">The sequence shown here is derived from an EMBL/GenBank/DDBJ whole genome shotgun (WGS) entry which is preliminary data.</text>
</comment>
<evidence type="ECO:0000313" key="3">
    <source>
        <dbReference type="EMBL" id="KAJ7366829.1"/>
    </source>
</evidence>
<evidence type="ECO:0000313" key="4">
    <source>
        <dbReference type="Proteomes" id="UP001218218"/>
    </source>
</evidence>
<dbReference type="PANTHER" id="PTHR17630:SF44">
    <property type="entry name" value="PROTEIN AIM2"/>
    <property type="match status" value="1"/>
</dbReference>
<keyword evidence="4" id="KW-1185">Reference proteome</keyword>
<name>A0AAD7F3F9_9AGAR</name>
<keyword evidence="1" id="KW-0472">Membrane</keyword>
<feature type="transmembrane region" description="Helical" evidence="1">
    <location>
        <begin position="96"/>
        <end position="117"/>
    </location>
</feature>
<dbReference type="Proteomes" id="UP001218218">
    <property type="component" value="Unassembled WGS sequence"/>
</dbReference>
<proteinExistence type="predicted"/>
<evidence type="ECO:0000259" key="2">
    <source>
        <dbReference type="Pfam" id="PF01738"/>
    </source>
</evidence>
<sequence>MSCPDCFKGSVLEGEPTGVSEFDGAYFASGGNPESKRAIILLTDIFGLKLKNPKILADQFAQYLKCDVWVPDVFAGHPPVTESQMKSLPDRAGVKLGFFGILKLILIALPSIPALFVTNRKSVVDGRTTSFVKKLQEKKKYDHLGAIGYCFGGGIATRVGATTSLFDSIVLVHPSGPTDEQLKAIKAPTAWSQPEDDMGIKPARLEEIEAMYEGRKGKDTFVDYEIKVYKGCAHGFGARPNFAYPDVKEGFEKAFQQAVDWFNKTIPETPQ</sequence>
<dbReference type="GO" id="GO:0016787">
    <property type="term" value="F:hydrolase activity"/>
    <property type="evidence" value="ECO:0007669"/>
    <property type="project" value="UniProtKB-KW"/>
</dbReference>
<dbReference type="PANTHER" id="PTHR17630">
    <property type="entry name" value="DIENELACTONE HYDROLASE"/>
    <property type="match status" value="1"/>
</dbReference>
<gene>
    <name evidence="3" type="ORF">DFH08DRAFT_177156</name>
</gene>